<reference evidence="1 2" key="1">
    <citation type="submission" date="2021-06" db="EMBL/GenBank/DDBJ databases">
        <title>Bacillus sp. RD4P76, an endophyte from a halophyte.</title>
        <authorList>
            <person name="Sun J.-Q."/>
        </authorList>
    </citation>
    <scope>NUCLEOTIDE SEQUENCE [LARGE SCALE GENOMIC DNA]</scope>
    <source>
        <strain evidence="1 2">CGMCC 1.15917</strain>
    </source>
</reference>
<sequence>MSYTLVPIMGREFFLEMREHKFLHLWASCLGSSAYSLRGTSEVTTEVKDRTSSCHSSTALRS</sequence>
<evidence type="ECO:0000313" key="1">
    <source>
        <dbReference type="EMBL" id="MBU9713701.1"/>
    </source>
</evidence>
<dbReference type="RefSeq" id="WP_217067852.1">
    <property type="nucleotide sequence ID" value="NZ_JAHQCS010000149.1"/>
</dbReference>
<protein>
    <submittedName>
        <fullName evidence="1">Uncharacterized protein</fullName>
    </submittedName>
</protein>
<proteinExistence type="predicted"/>
<dbReference type="Proteomes" id="UP000784880">
    <property type="component" value="Unassembled WGS sequence"/>
</dbReference>
<dbReference type="EMBL" id="JAHQCS010000149">
    <property type="protein sequence ID" value="MBU9713701.1"/>
    <property type="molecule type" value="Genomic_DNA"/>
</dbReference>
<organism evidence="1 2">
    <name type="scientific">Evansella tamaricis</name>
    <dbReference type="NCBI Taxonomy" id="2069301"/>
    <lineage>
        <taxon>Bacteria</taxon>
        <taxon>Bacillati</taxon>
        <taxon>Bacillota</taxon>
        <taxon>Bacilli</taxon>
        <taxon>Bacillales</taxon>
        <taxon>Bacillaceae</taxon>
        <taxon>Evansella</taxon>
    </lineage>
</organism>
<name>A0ABS6JJ41_9BACI</name>
<feature type="non-terminal residue" evidence="1">
    <location>
        <position position="62"/>
    </location>
</feature>
<evidence type="ECO:0000313" key="2">
    <source>
        <dbReference type="Proteomes" id="UP000784880"/>
    </source>
</evidence>
<keyword evidence="2" id="KW-1185">Reference proteome</keyword>
<accession>A0ABS6JJ41</accession>
<gene>
    <name evidence="1" type="ORF">KS419_18390</name>
</gene>
<comment type="caution">
    <text evidence="1">The sequence shown here is derived from an EMBL/GenBank/DDBJ whole genome shotgun (WGS) entry which is preliminary data.</text>
</comment>